<dbReference type="Proteomes" id="UP001225646">
    <property type="component" value="Unassembled WGS sequence"/>
</dbReference>
<keyword evidence="3" id="KW-1185">Reference proteome</keyword>
<protein>
    <recommendedName>
        <fullName evidence="4">Lipoprotein</fullName>
    </recommendedName>
</protein>
<name>A0ABT9VLH0_9BACI</name>
<reference evidence="2 3" key="1">
    <citation type="submission" date="2023-07" db="EMBL/GenBank/DDBJ databases">
        <title>Genomic Encyclopedia of Type Strains, Phase IV (KMG-IV): sequencing the most valuable type-strain genomes for metagenomic binning, comparative biology and taxonomic classification.</title>
        <authorList>
            <person name="Goeker M."/>
        </authorList>
    </citation>
    <scope>NUCLEOTIDE SEQUENCE [LARGE SCALE GENOMIC DNA]</scope>
    <source>
        <strain evidence="2 3">DSM 19092</strain>
    </source>
</reference>
<dbReference type="PROSITE" id="PS51257">
    <property type="entry name" value="PROKAR_LIPOPROTEIN"/>
    <property type="match status" value="1"/>
</dbReference>
<accession>A0ABT9VLH0</accession>
<organism evidence="2 3">
    <name type="scientific">Aeribacillus alveayuensis</name>
    <dbReference type="NCBI Taxonomy" id="279215"/>
    <lineage>
        <taxon>Bacteria</taxon>
        <taxon>Bacillati</taxon>
        <taxon>Bacillota</taxon>
        <taxon>Bacilli</taxon>
        <taxon>Bacillales</taxon>
        <taxon>Bacillaceae</taxon>
        <taxon>Aeribacillus</taxon>
    </lineage>
</organism>
<evidence type="ECO:0008006" key="4">
    <source>
        <dbReference type="Google" id="ProtNLM"/>
    </source>
</evidence>
<proteinExistence type="predicted"/>
<dbReference type="RefSeq" id="WP_419151285.1">
    <property type="nucleotide sequence ID" value="NZ_JAUSTR010000001.1"/>
</dbReference>
<feature type="signal peptide" evidence="1">
    <location>
        <begin position="1"/>
        <end position="19"/>
    </location>
</feature>
<evidence type="ECO:0000313" key="2">
    <source>
        <dbReference type="EMBL" id="MDQ0161610.1"/>
    </source>
</evidence>
<evidence type="ECO:0000256" key="1">
    <source>
        <dbReference type="SAM" id="SignalP"/>
    </source>
</evidence>
<keyword evidence="1" id="KW-0732">Signal</keyword>
<evidence type="ECO:0000313" key="3">
    <source>
        <dbReference type="Proteomes" id="UP001225646"/>
    </source>
</evidence>
<dbReference type="EMBL" id="JAUSTR010000001">
    <property type="protein sequence ID" value="MDQ0161610.1"/>
    <property type="molecule type" value="Genomic_DNA"/>
</dbReference>
<feature type="chain" id="PRO_5046509888" description="Lipoprotein" evidence="1">
    <location>
        <begin position="20"/>
        <end position="143"/>
    </location>
</feature>
<comment type="caution">
    <text evidence="2">The sequence shown here is derived from an EMBL/GenBank/DDBJ whole genome shotgun (WGS) entry which is preliminary data.</text>
</comment>
<gene>
    <name evidence="2" type="ORF">J2S06_000680</name>
</gene>
<sequence length="143" mass="16762">MKRLSLLFIFLFIFLSACMNDKPKPEGLEKTVIIPLNNLKIMEQKVKAVSKPINENMMVRHQVKGNRVYVECFLPNFTFNRRQKRGDGYLLLTIDGKEIKKIHTAAFMIKDLPKGKHVMKLELVFHDSSRKQMLKEWTVTILE</sequence>